<accession>A0A4D9F6L4</accession>
<dbReference type="OrthoDB" id="10057631at2759"/>
<evidence type="ECO:0000313" key="2">
    <source>
        <dbReference type="Proteomes" id="UP000297703"/>
    </source>
</evidence>
<dbReference type="GO" id="GO:0005829">
    <property type="term" value="C:cytosol"/>
    <property type="evidence" value="ECO:0007669"/>
    <property type="project" value="TreeGrafter"/>
</dbReference>
<dbReference type="GO" id="GO:0007283">
    <property type="term" value="P:spermatogenesis"/>
    <property type="evidence" value="ECO:0007669"/>
    <property type="project" value="TreeGrafter"/>
</dbReference>
<dbReference type="AlphaFoldDB" id="A0A4D9F6L4"/>
<sequence>MMEKQPSNNSILDQFINSQEQTYEEFLSTFTYLWKEEVKMKSRVSEMDSIENTFSMLELSNRNKQNVSPVRNKEPSVSLSSQTVDEDQIMMGEGWKVGCSNQGDLSLARRVKVDNYLELEDFDTDDEFGQGTYSAGSLVLPGEVEQTATCYTPSFDQPTNLEFGTLSITQPSISKTQELCGDEVQLFSLDEEFDYDSVALTPKFSEAEMKAIINLSEQKKVRIGLKSPGSED</sequence>
<name>A0A4D9F6L4_9SAUR</name>
<dbReference type="InterPro" id="IPR040028">
    <property type="entry name" value="IFTAP"/>
</dbReference>
<dbReference type="STRING" id="55544.A0A4D9F6L4"/>
<gene>
    <name evidence="1" type="ORF">DR999_PMT01366</name>
</gene>
<proteinExistence type="predicted"/>
<reference evidence="1 2" key="1">
    <citation type="submission" date="2019-04" db="EMBL/GenBank/DDBJ databases">
        <title>Draft genome of the big-headed turtle Platysternon megacephalum.</title>
        <authorList>
            <person name="Gong S."/>
        </authorList>
    </citation>
    <scope>NUCLEOTIDE SEQUENCE [LARGE SCALE GENOMIC DNA]</scope>
    <source>
        <strain evidence="1">DO16091913</strain>
        <tissue evidence="1">Muscle</tissue>
    </source>
</reference>
<comment type="caution">
    <text evidence="1">The sequence shown here is derived from an EMBL/GenBank/DDBJ whole genome shotgun (WGS) entry which is preliminary data.</text>
</comment>
<dbReference type="Pfam" id="PF17722">
    <property type="entry name" value="IFTAP"/>
    <property type="match status" value="1"/>
</dbReference>
<reference evidence="1 2" key="2">
    <citation type="submission" date="2019-04" db="EMBL/GenBank/DDBJ databases">
        <title>The genome sequence of big-headed turtle.</title>
        <authorList>
            <person name="Gong S."/>
        </authorList>
    </citation>
    <scope>NUCLEOTIDE SEQUENCE [LARGE SCALE GENOMIC DNA]</scope>
    <source>
        <strain evidence="1">DO16091913</strain>
        <tissue evidence="1">Muscle</tissue>
    </source>
</reference>
<evidence type="ECO:0000313" key="1">
    <source>
        <dbReference type="EMBL" id="TFK15082.1"/>
    </source>
</evidence>
<dbReference type="Proteomes" id="UP000297703">
    <property type="component" value="Unassembled WGS sequence"/>
</dbReference>
<dbReference type="PANTHER" id="PTHR35543">
    <property type="entry name" value="PROTEIN C11ORF74"/>
    <property type="match status" value="1"/>
</dbReference>
<protein>
    <submittedName>
        <fullName evidence="1">Uncharacterized protein</fullName>
    </submittedName>
</protein>
<keyword evidence="2" id="KW-1185">Reference proteome</keyword>
<dbReference type="GO" id="GO:0007340">
    <property type="term" value="P:acrosome reaction"/>
    <property type="evidence" value="ECO:0007669"/>
    <property type="project" value="TreeGrafter"/>
</dbReference>
<dbReference type="GO" id="GO:0120160">
    <property type="term" value="F:intraciliary transport particle A binding"/>
    <property type="evidence" value="ECO:0007669"/>
    <property type="project" value="TreeGrafter"/>
</dbReference>
<organism evidence="1 2">
    <name type="scientific">Platysternon megacephalum</name>
    <name type="common">big-headed turtle</name>
    <dbReference type="NCBI Taxonomy" id="55544"/>
    <lineage>
        <taxon>Eukaryota</taxon>
        <taxon>Metazoa</taxon>
        <taxon>Chordata</taxon>
        <taxon>Craniata</taxon>
        <taxon>Vertebrata</taxon>
        <taxon>Euteleostomi</taxon>
        <taxon>Archelosauria</taxon>
        <taxon>Testudinata</taxon>
        <taxon>Testudines</taxon>
        <taxon>Cryptodira</taxon>
        <taxon>Durocryptodira</taxon>
        <taxon>Testudinoidea</taxon>
        <taxon>Platysternidae</taxon>
        <taxon>Platysternon</taxon>
    </lineage>
</organism>
<dbReference type="EMBL" id="QXTE01000006">
    <property type="protein sequence ID" value="TFK15082.1"/>
    <property type="molecule type" value="Genomic_DNA"/>
</dbReference>
<dbReference type="PANTHER" id="PTHR35543:SF1">
    <property type="entry name" value="INTRAFLAGELLAR TRANSPORT-ASSOCIATED PROTEIN"/>
    <property type="match status" value="1"/>
</dbReference>
<dbReference type="GO" id="GO:0097731">
    <property type="term" value="C:9+0 non-motile cilium"/>
    <property type="evidence" value="ECO:0007669"/>
    <property type="project" value="TreeGrafter"/>
</dbReference>